<evidence type="ECO:0000259" key="1">
    <source>
        <dbReference type="Pfam" id="PF13175"/>
    </source>
</evidence>
<evidence type="ECO:0000313" key="2">
    <source>
        <dbReference type="EMBL" id="REH98371.1"/>
    </source>
</evidence>
<name>A0A3E0IR65_9STAP</name>
<dbReference type="Gene3D" id="3.40.50.300">
    <property type="entry name" value="P-loop containing nucleotide triphosphate hydrolases"/>
    <property type="match status" value="1"/>
</dbReference>
<accession>A0A3E0IR65</accession>
<dbReference type="Pfam" id="PF13175">
    <property type="entry name" value="AAA_15"/>
    <property type="match status" value="2"/>
</dbReference>
<dbReference type="RefSeq" id="WP_116093952.1">
    <property type="nucleotide sequence ID" value="NZ_QKXN01000042.1"/>
</dbReference>
<gene>
    <name evidence="2" type="ORF">DOS83_03565</name>
</gene>
<dbReference type="InterPro" id="IPR027417">
    <property type="entry name" value="P-loop_NTPase"/>
</dbReference>
<comment type="caution">
    <text evidence="2">The sequence shown here is derived from an EMBL/GenBank/DDBJ whole genome shotgun (WGS) entry which is preliminary data.</text>
</comment>
<dbReference type="OrthoDB" id="9809324at2"/>
<dbReference type="SUPFAM" id="SSF52540">
    <property type="entry name" value="P-loop containing nucleoside triphosphate hydrolases"/>
    <property type="match status" value="1"/>
</dbReference>
<dbReference type="EMBL" id="QKXQ01000151">
    <property type="protein sequence ID" value="REH98371.1"/>
    <property type="molecule type" value="Genomic_DNA"/>
</dbReference>
<dbReference type="GO" id="GO:0016887">
    <property type="term" value="F:ATP hydrolysis activity"/>
    <property type="evidence" value="ECO:0007669"/>
    <property type="project" value="InterPro"/>
</dbReference>
<sequence>MEFKRKTNFGYTKNKDIIIRKIKGINIENFRLFDNEKIDLGSNITVFSGRNGTMKSTVMGLISHIYRTTEKNVFGNYMQTRQSEIFRLSISKDNEKYLYHILFEDIENNLITEPVEIYVDSNKKRHRIVPSSHESDGGFFKLCSVYLNLKRLYPLVDIPRIDHDKKAEYSQEENDFISDFYEKILLRDEFNSHEHYTAVKSGIKKFPIGPKDSYYDVDALSSGEDNLSQIVGVLVSFMRVYKSNSNNQYLTGILAIDEFDSSLHPIAQLNLFKYLLKWSKQYNVQLLISTHSLYLIKEVLFMRKEIQDGEIVINFITNGYKPNNKLSILKNPTYSTALKELSLKTEQPEEIKKLQIYVEDEIASHCLKRILNSILITERINIVYKYNDSQDGISWTLLKSIANNFGNILTETMSIIVFDQDVDITLKLNYKYVLRFPRLTATPMPFEKELIVYILQMDSNNKFFAKNNTSKEILRQEFAEYKIPLSIEKIKESKKLKQEKEWFNNNLTRNKEFLSYMINDNSKIYEEFRENFISISNEILKINSLPEINLERS</sequence>
<dbReference type="Proteomes" id="UP000256562">
    <property type="component" value="Unassembled WGS sequence"/>
</dbReference>
<dbReference type="GO" id="GO:0005524">
    <property type="term" value="F:ATP binding"/>
    <property type="evidence" value="ECO:0007669"/>
    <property type="project" value="InterPro"/>
</dbReference>
<proteinExistence type="predicted"/>
<feature type="domain" description="Endonuclease GajA/Old nuclease/RecF-like AAA" evidence="1">
    <location>
        <begin position="21"/>
        <end position="103"/>
    </location>
</feature>
<organism evidence="2">
    <name type="scientific">Staphylococcus felis</name>
    <dbReference type="NCBI Taxonomy" id="46127"/>
    <lineage>
        <taxon>Bacteria</taxon>
        <taxon>Bacillati</taxon>
        <taxon>Bacillota</taxon>
        <taxon>Bacilli</taxon>
        <taxon>Bacillales</taxon>
        <taxon>Staphylococcaceae</taxon>
        <taxon>Staphylococcus</taxon>
    </lineage>
</organism>
<dbReference type="InterPro" id="IPR051396">
    <property type="entry name" value="Bact_Antivir_Def_Nuclease"/>
</dbReference>
<dbReference type="AlphaFoldDB" id="A0A3E0IR65"/>
<dbReference type="InterPro" id="IPR041685">
    <property type="entry name" value="AAA_GajA/Old/RecF-like"/>
</dbReference>
<dbReference type="PANTHER" id="PTHR43581">
    <property type="entry name" value="ATP/GTP PHOSPHATASE"/>
    <property type="match status" value="1"/>
</dbReference>
<protein>
    <recommendedName>
        <fullName evidence="1">Endonuclease GajA/Old nuclease/RecF-like AAA domain-containing protein</fullName>
    </recommendedName>
</protein>
<dbReference type="PANTHER" id="PTHR43581:SF4">
    <property type="entry name" value="ATP_GTP PHOSPHATASE"/>
    <property type="match status" value="1"/>
</dbReference>
<feature type="domain" description="Endonuclease GajA/Old nuclease/RecF-like AAA" evidence="1">
    <location>
        <begin position="164"/>
        <end position="296"/>
    </location>
</feature>
<reference evidence="2" key="1">
    <citation type="journal article" date="2018" name="Vet. Microbiol.">
        <title>Characterisation of Staphylococcus felis isolated from cats using whole genome sequencing.</title>
        <authorList>
            <person name="Worthing K."/>
            <person name="Pang S."/>
            <person name="Trott D.J."/>
            <person name="Abraham S."/>
            <person name="Coombs G.W."/>
            <person name="Jordan D."/>
            <person name="McIntyre L."/>
            <person name="Davies M.R."/>
            <person name="Norris J."/>
        </authorList>
    </citation>
    <scope>NUCLEOTIDE SEQUENCE [LARGE SCALE GENOMIC DNA]</scope>
    <source>
        <strain evidence="2">F9</strain>
    </source>
</reference>